<feature type="region of interest" description="Disordered" evidence="8">
    <location>
        <begin position="169"/>
        <end position="188"/>
    </location>
</feature>
<protein>
    <submittedName>
        <fullName evidence="11">Dyp-type peroxidase</fullName>
    </submittedName>
</protein>
<reference evidence="11 12" key="1">
    <citation type="submission" date="2023-05" db="EMBL/GenBank/DDBJ databases">
        <title>Sequencing and Assembly of Streptomyces sp. NP73.</title>
        <authorList>
            <person name="Konwar A.N."/>
            <person name="Saikia K."/>
            <person name="Thakur D."/>
        </authorList>
    </citation>
    <scope>NUCLEOTIDE SEQUENCE [LARGE SCALE GENOMIC DNA]</scope>
    <source>
        <strain evidence="11 12">NP73</strain>
    </source>
</reference>
<keyword evidence="9" id="KW-0732">Signal</keyword>
<comment type="cofactor">
    <cofactor evidence="1">
        <name>heme b</name>
        <dbReference type="ChEBI" id="CHEBI:60344"/>
    </cofactor>
</comment>
<dbReference type="InterPro" id="IPR006314">
    <property type="entry name" value="Dyp_peroxidase"/>
</dbReference>
<evidence type="ECO:0000256" key="9">
    <source>
        <dbReference type="SAM" id="SignalP"/>
    </source>
</evidence>
<keyword evidence="5" id="KW-0560">Oxidoreductase</keyword>
<feature type="domain" description="Bulb-type lectin" evidence="10">
    <location>
        <begin position="552"/>
        <end position="661"/>
    </location>
</feature>
<evidence type="ECO:0000313" key="11">
    <source>
        <dbReference type="EMBL" id="MDK9501400.1"/>
    </source>
</evidence>
<keyword evidence="12" id="KW-1185">Reference proteome</keyword>
<dbReference type="PROSITE" id="PS51318">
    <property type="entry name" value="TAT"/>
    <property type="match status" value="1"/>
</dbReference>
<keyword evidence="6" id="KW-0408">Iron</keyword>
<sequence>MDDAQPLTPARRTVIRAGAAAAAALAVCPYAAGQATAATAAAPPGTPGRAAPAAADSADLPLRSDRTTQGDILAGSRKDHACLLLLHFRDAARARTWLGRLVPELSTTEEMARFNAAFSAARLKAGGADPAGLSAQWTGLSLTHAGLRLLAGREPFPALPAGSTAEAFAQGPAERAEELGDTGDSAPGSWLFGAEEPEHAVHAVLSLSADDPAKLAAAVARHTKALGPARGEVVFRQDAGKLTGALKGHEHFGFSDGISQPGVRGYHAPDPADGSTVQGKPGTRLVPPGEFLVGQEKVGRRPAGLPAWATGGSFQVVRRLAQDVPGWWAQARERLADLKKSGAAPPEATATWVAARLVGRWPGGTPIAGCPLAEQPAPLGTDPDATLKYAADPEGWHTPLFAHIRKGNPRDGLVIAPGRPPLAAADLDGRRIIRRGIPYGPAYDFDRPARDQQAPRGLVFVGYQADLVQQFEFLTRRWINDVDFPPARNPRVGADPVLGPQSPVTFETESATGSRATTLGFGRFVRTEGALYAFTPSLPTLRALAEGKLDRSVEVHRGTVLRAGDVLDAGSVRLTLKADGDLVLLDQAGSLLWSAGTEGTGNEAFFSADGELTVRSAAGANLWSSGTAGHPGARLLVRPAGDVVVLDGDRALWHAGGGHVG</sequence>
<evidence type="ECO:0000256" key="3">
    <source>
        <dbReference type="ARBA" id="ARBA00022617"/>
    </source>
</evidence>
<dbReference type="Gene3D" id="2.90.10.30">
    <property type="match status" value="1"/>
</dbReference>
<keyword evidence="2 11" id="KW-0575">Peroxidase</keyword>
<evidence type="ECO:0000256" key="5">
    <source>
        <dbReference type="ARBA" id="ARBA00023002"/>
    </source>
</evidence>
<evidence type="ECO:0000256" key="8">
    <source>
        <dbReference type="SAM" id="MobiDB-lite"/>
    </source>
</evidence>
<dbReference type="EMBL" id="JASITI010000114">
    <property type="protein sequence ID" value="MDK9501400.1"/>
    <property type="molecule type" value="Genomic_DNA"/>
</dbReference>
<dbReference type="SMART" id="SM00108">
    <property type="entry name" value="B_lectin"/>
    <property type="match status" value="1"/>
</dbReference>
<dbReference type="SUPFAM" id="SSF51110">
    <property type="entry name" value="alpha-D-mannose-specific plant lectins"/>
    <property type="match status" value="1"/>
</dbReference>
<dbReference type="Proteomes" id="UP001223390">
    <property type="component" value="Unassembled WGS sequence"/>
</dbReference>
<evidence type="ECO:0000256" key="6">
    <source>
        <dbReference type="ARBA" id="ARBA00023004"/>
    </source>
</evidence>
<dbReference type="PANTHER" id="PTHR30521">
    <property type="entry name" value="DEFERROCHELATASE/PEROXIDASE"/>
    <property type="match status" value="1"/>
</dbReference>
<feature type="compositionally biased region" description="Low complexity" evidence="8">
    <location>
        <begin position="39"/>
        <end position="55"/>
    </location>
</feature>
<keyword evidence="3" id="KW-0349">Heme</keyword>
<dbReference type="PANTHER" id="PTHR30521:SF4">
    <property type="entry name" value="DEFERROCHELATASE"/>
    <property type="match status" value="1"/>
</dbReference>
<evidence type="ECO:0000256" key="4">
    <source>
        <dbReference type="ARBA" id="ARBA00022723"/>
    </source>
</evidence>
<name>A0ABT7H668_9ACTN</name>
<evidence type="ECO:0000256" key="2">
    <source>
        <dbReference type="ARBA" id="ARBA00022559"/>
    </source>
</evidence>
<evidence type="ECO:0000256" key="7">
    <source>
        <dbReference type="ARBA" id="ARBA00025737"/>
    </source>
</evidence>
<dbReference type="PROSITE" id="PS50927">
    <property type="entry name" value="BULB_LECTIN"/>
    <property type="match status" value="1"/>
</dbReference>
<dbReference type="InterPro" id="IPR011008">
    <property type="entry name" value="Dimeric_a/b-barrel"/>
</dbReference>
<evidence type="ECO:0000313" key="12">
    <source>
        <dbReference type="Proteomes" id="UP001223390"/>
    </source>
</evidence>
<dbReference type="SUPFAM" id="SSF54909">
    <property type="entry name" value="Dimeric alpha+beta barrel"/>
    <property type="match status" value="1"/>
</dbReference>
<comment type="caution">
    <text evidence="11">The sequence shown here is derived from an EMBL/GenBank/DDBJ whole genome shotgun (WGS) entry which is preliminary data.</text>
</comment>
<organism evidence="11 12">
    <name type="scientific">Streptomyces katrae</name>
    <dbReference type="NCBI Taxonomy" id="68223"/>
    <lineage>
        <taxon>Bacteria</taxon>
        <taxon>Bacillati</taxon>
        <taxon>Actinomycetota</taxon>
        <taxon>Actinomycetes</taxon>
        <taxon>Kitasatosporales</taxon>
        <taxon>Streptomycetaceae</taxon>
        <taxon>Streptomyces</taxon>
    </lineage>
</organism>
<keyword evidence="4" id="KW-0479">Metal-binding</keyword>
<evidence type="ECO:0000259" key="10">
    <source>
        <dbReference type="PROSITE" id="PS50927"/>
    </source>
</evidence>
<dbReference type="InterPro" id="IPR001480">
    <property type="entry name" value="Bulb-type_lectin_dom"/>
</dbReference>
<dbReference type="InterPro" id="IPR049509">
    <property type="entry name" value="DyP_N"/>
</dbReference>
<feature type="chain" id="PRO_5046705347" evidence="9">
    <location>
        <begin position="38"/>
        <end position="661"/>
    </location>
</feature>
<proteinExistence type="inferred from homology"/>
<accession>A0ABT7H668</accession>
<dbReference type="InterPro" id="IPR006311">
    <property type="entry name" value="TAT_signal"/>
</dbReference>
<dbReference type="InterPro" id="IPR036426">
    <property type="entry name" value="Bulb-type_lectin_dom_sf"/>
</dbReference>
<dbReference type="GO" id="GO:0004601">
    <property type="term" value="F:peroxidase activity"/>
    <property type="evidence" value="ECO:0007669"/>
    <property type="project" value="UniProtKB-KW"/>
</dbReference>
<dbReference type="Pfam" id="PF21105">
    <property type="entry name" value="DyP_N"/>
    <property type="match status" value="1"/>
</dbReference>
<gene>
    <name evidence="11" type="ORF">QEZ40_000841</name>
</gene>
<feature type="signal peptide" evidence="9">
    <location>
        <begin position="1"/>
        <end position="37"/>
    </location>
</feature>
<evidence type="ECO:0000256" key="1">
    <source>
        <dbReference type="ARBA" id="ARBA00001970"/>
    </source>
</evidence>
<comment type="similarity">
    <text evidence="7">Belongs to the DyP-type peroxidase family.</text>
</comment>
<feature type="region of interest" description="Disordered" evidence="8">
    <location>
        <begin position="39"/>
        <end position="62"/>
    </location>
</feature>
<dbReference type="NCBIfam" id="TIGR01413">
    <property type="entry name" value="Dyp_perox_fam"/>
    <property type="match status" value="1"/>
</dbReference>
<dbReference type="PROSITE" id="PS51404">
    <property type="entry name" value="DYP_PEROXIDASE"/>
    <property type="match status" value="1"/>
</dbReference>
<dbReference type="RefSeq" id="WP_285346795.1">
    <property type="nucleotide sequence ID" value="NZ_JASITI010000114.1"/>
</dbReference>